<dbReference type="SUPFAM" id="SSF54427">
    <property type="entry name" value="NTF2-like"/>
    <property type="match status" value="1"/>
</dbReference>
<protein>
    <recommendedName>
        <fullName evidence="3">SnoaL-like protein</fullName>
    </recommendedName>
</protein>
<name>A0A2P8FCE1_9RHOB</name>
<dbReference type="Proteomes" id="UP000240418">
    <property type="component" value="Unassembled WGS sequence"/>
</dbReference>
<accession>A0A2P8FCE1</accession>
<reference evidence="1 2" key="1">
    <citation type="submission" date="2018-03" db="EMBL/GenBank/DDBJ databases">
        <title>Genomic Encyclopedia of Archaeal and Bacterial Type Strains, Phase II (KMG-II): from individual species to whole genera.</title>
        <authorList>
            <person name="Goeker M."/>
        </authorList>
    </citation>
    <scope>NUCLEOTIDE SEQUENCE [LARGE SCALE GENOMIC DNA]</scope>
    <source>
        <strain evidence="1 2">DSM 100673</strain>
    </source>
</reference>
<evidence type="ECO:0008006" key="3">
    <source>
        <dbReference type="Google" id="ProtNLM"/>
    </source>
</evidence>
<comment type="caution">
    <text evidence="1">The sequence shown here is derived from an EMBL/GenBank/DDBJ whole genome shotgun (WGS) entry which is preliminary data.</text>
</comment>
<dbReference type="InterPro" id="IPR032710">
    <property type="entry name" value="NTF2-like_dom_sf"/>
</dbReference>
<dbReference type="OrthoDB" id="7862893at2"/>
<organism evidence="1 2">
    <name type="scientific">Shimia abyssi</name>
    <dbReference type="NCBI Taxonomy" id="1662395"/>
    <lineage>
        <taxon>Bacteria</taxon>
        <taxon>Pseudomonadati</taxon>
        <taxon>Pseudomonadota</taxon>
        <taxon>Alphaproteobacteria</taxon>
        <taxon>Rhodobacterales</taxon>
        <taxon>Roseobacteraceae</taxon>
    </lineage>
</organism>
<dbReference type="AlphaFoldDB" id="A0A2P8FCE1"/>
<keyword evidence="2" id="KW-1185">Reference proteome</keyword>
<dbReference type="EMBL" id="PYGJ01000006">
    <property type="protein sequence ID" value="PSL19380.1"/>
    <property type="molecule type" value="Genomic_DNA"/>
</dbReference>
<sequence length="132" mass="15379">MTDTYQQIVRAFIADWFSRFDRLEPIDAFLPDLHPQVDWDMMDVDRSLFGHDRVRAWYVGVLQTLKAPTEHHVSDIEVGDGEASFNVLFRAKTYDGATIQANVHERWCFDIRADGRPLITKYTAQMIEDTDK</sequence>
<evidence type="ECO:0000313" key="1">
    <source>
        <dbReference type="EMBL" id="PSL19380.1"/>
    </source>
</evidence>
<dbReference type="RefSeq" id="WP_106608577.1">
    <property type="nucleotide sequence ID" value="NZ_PYGJ01000006.1"/>
</dbReference>
<proteinExistence type="predicted"/>
<gene>
    <name evidence="1" type="ORF">CLV88_10692</name>
</gene>
<evidence type="ECO:0000313" key="2">
    <source>
        <dbReference type="Proteomes" id="UP000240418"/>
    </source>
</evidence>